<dbReference type="InterPro" id="IPR029045">
    <property type="entry name" value="ClpP/crotonase-like_dom_sf"/>
</dbReference>
<evidence type="ECO:0000256" key="4">
    <source>
        <dbReference type="ARBA" id="ARBA00023268"/>
    </source>
</evidence>
<sequence length="674" mass="73068">MAFSFRGRTISKVGVIGSGQIGPDIALHFVKVLHAYDVQVIVVDVAEQALEKGKAKLFKKIDKGAETGAFKPKEVDGMKSHVVFTSDYGQLKGADLVVEAATEDLPLKRRIFHQIEELVSADAILTSNSSHLEPERIFEELKHKGRSLCTHYFFPAERNPALEIIPGKDTDPEITELMMRFYEAIGKFPIHVGSRYGYAVDPVFEGLLLACVQCVDAGLGSTKEVDAVASKCLGLTVGPFTAHNLTGGNPITAHGLGDMHERLNPWFRVPESLKQIVASKGNWEVPGRGEKIDIAPEKEKAIAEELEGAYFAIVCDMLDAGIITTSDFDLLISVALDMKPPFTFMNSLGIDKALQLVEDFAKKYPDMPVSKTLKEQAASGKPWEVLDVLFEKKGNVGLITIRRPKALNALNSKVFKELDAYCEIIKNDPEIKAAVLTGFGNKAFVAGADIKEMAGLTDPAQGEAFARKGQISSANLEKIGKPVVAAMNGLGLGGGCEIAMCCTARIAPKGLRMFAGQPEVNLGLIPGMGGTQRLPRLIGFEKAAEMIRTAGPISSEQALEYGLVTELVEGDVLVRAIELARELGEGKTKVKMMEMGPLSNVPDKLPDVDIGHLSRAIDKLAVQAILEGGSMTLEDGLKNEAKRFGECWKTEDNRIGLQNFVEKGARSKAPFVHR</sequence>
<evidence type="ECO:0000313" key="8">
    <source>
        <dbReference type="Proteomes" id="UP000006055"/>
    </source>
</evidence>
<dbReference type="Gene3D" id="3.90.226.10">
    <property type="entry name" value="2-enoyl-CoA Hydratase, Chain A, domain 1"/>
    <property type="match status" value="1"/>
</dbReference>
<dbReference type="Gene3D" id="3.40.50.720">
    <property type="entry name" value="NAD(P)-binding Rossmann-like Domain"/>
    <property type="match status" value="1"/>
</dbReference>
<keyword evidence="8" id="KW-1185">Reference proteome</keyword>
<dbReference type="GO" id="GO:0016829">
    <property type="term" value="F:lyase activity"/>
    <property type="evidence" value="ECO:0007669"/>
    <property type="project" value="UniProtKB-KW"/>
</dbReference>
<dbReference type="Gene3D" id="1.10.1040.10">
    <property type="entry name" value="N-(1-d-carboxylethyl)-l-norvaline Dehydrogenase, domain 2"/>
    <property type="match status" value="2"/>
</dbReference>
<reference evidence="8" key="1">
    <citation type="submission" date="2012-06" db="EMBL/GenBank/DDBJ databases">
        <title>Complete sequence of chromosome of Desulfomonile tiedjei DSM 6799.</title>
        <authorList>
            <person name="Lucas S."/>
            <person name="Copeland A."/>
            <person name="Lapidus A."/>
            <person name="Glavina del Rio T."/>
            <person name="Dalin E."/>
            <person name="Tice H."/>
            <person name="Bruce D."/>
            <person name="Goodwin L."/>
            <person name="Pitluck S."/>
            <person name="Peters L."/>
            <person name="Ovchinnikova G."/>
            <person name="Zeytun A."/>
            <person name="Lu M."/>
            <person name="Kyrpides N."/>
            <person name="Mavromatis K."/>
            <person name="Ivanova N."/>
            <person name="Brettin T."/>
            <person name="Detter J.C."/>
            <person name="Han C."/>
            <person name="Larimer F."/>
            <person name="Land M."/>
            <person name="Hauser L."/>
            <person name="Markowitz V."/>
            <person name="Cheng J.-F."/>
            <person name="Hugenholtz P."/>
            <person name="Woyke T."/>
            <person name="Wu D."/>
            <person name="Spring S."/>
            <person name="Schroeder M."/>
            <person name="Brambilla E."/>
            <person name="Klenk H.-P."/>
            <person name="Eisen J.A."/>
        </authorList>
    </citation>
    <scope>NUCLEOTIDE SEQUENCE [LARGE SCALE GENOMIC DNA]</scope>
    <source>
        <strain evidence="8">ATCC 49306 / DSM 6799 / DCB-1</strain>
    </source>
</reference>
<dbReference type="SUPFAM" id="SSF52096">
    <property type="entry name" value="ClpP/crotonase"/>
    <property type="match status" value="1"/>
</dbReference>
<evidence type="ECO:0000259" key="6">
    <source>
        <dbReference type="Pfam" id="PF02737"/>
    </source>
</evidence>
<protein>
    <submittedName>
        <fullName evidence="7">Enoyl-CoA hydratase/carnithine racemase</fullName>
    </submittedName>
</protein>
<gene>
    <name evidence="7" type="ordered locus">Desti_4506</name>
</gene>
<comment type="similarity">
    <text evidence="1">Belongs to the enoyl-CoA hydratase/isomerase family.</text>
</comment>
<dbReference type="Proteomes" id="UP000006055">
    <property type="component" value="Chromosome"/>
</dbReference>
<name>I4CC46_DESTA</name>
<dbReference type="AlphaFoldDB" id="I4CC46"/>
<evidence type="ECO:0000256" key="2">
    <source>
        <dbReference type="ARBA" id="ARBA00023235"/>
    </source>
</evidence>
<dbReference type="EMBL" id="CP003360">
    <property type="protein sequence ID" value="AFM27137.1"/>
    <property type="molecule type" value="Genomic_DNA"/>
</dbReference>
<dbReference type="InterPro" id="IPR036291">
    <property type="entry name" value="NAD(P)-bd_dom_sf"/>
</dbReference>
<evidence type="ECO:0000256" key="3">
    <source>
        <dbReference type="ARBA" id="ARBA00023239"/>
    </source>
</evidence>
<dbReference type="InterPro" id="IPR001753">
    <property type="entry name" value="Enoyl-CoA_hydra/iso"/>
</dbReference>
<evidence type="ECO:0000256" key="5">
    <source>
        <dbReference type="ARBA" id="ARBA00049556"/>
    </source>
</evidence>
<dbReference type="SUPFAM" id="SSF51735">
    <property type="entry name" value="NAD(P)-binding Rossmann-fold domains"/>
    <property type="match status" value="1"/>
</dbReference>
<dbReference type="InterPro" id="IPR013328">
    <property type="entry name" value="6PGD_dom2"/>
</dbReference>
<dbReference type="eggNOG" id="COG1024">
    <property type="taxonomic scope" value="Bacteria"/>
</dbReference>
<dbReference type="GO" id="GO:0003857">
    <property type="term" value="F:(3S)-3-hydroxyacyl-CoA dehydrogenase (NAD+) activity"/>
    <property type="evidence" value="ECO:0007669"/>
    <property type="project" value="UniProtKB-EC"/>
</dbReference>
<dbReference type="STRING" id="706587.Desti_4506"/>
<dbReference type="KEGG" id="dti:Desti_4506"/>
<dbReference type="InterPro" id="IPR006176">
    <property type="entry name" value="3-OHacyl-CoA_DH_NAD-bd"/>
</dbReference>
<dbReference type="PATRIC" id="fig|706587.4.peg.5110"/>
<accession>I4CC46</accession>
<keyword evidence="3" id="KW-0456">Lyase</keyword>
<proteinExistence type="inferred from homology"/>
<evidence type="ECO:0000313" key="7">
    <source>
        <dbReference type="EMBL" id="AFM27137.1"/>
    </source>
</evidence>
<feature type="domain" description="3-hydroxyacyl-CoA dehydrogenase NAD binding" evidence="6">
    <location>
        <begin position="12"/>
        <end position="193"/>
    </location>
</feature>
<dbReference type="HOGENOM" id="CLU_010448_2_1_7"/>
<dbReference type="Pfam" id="PF02737">
    <property type="entry name" value="3HCDH_N"/>
    <property type="match status" value="1"/>
</dbReference>
<comment type="catalytic activity">
    <reaction evidence="5">
        <text>a (3S)-3-hydroxyacyl-CoA + NAD(+) = a 3-oxoacyl-CoA + NADH + H(+)</text>
        <dbReference type="Rhea" id="RHEA:22432"/>
        <dbReference type="ChEBI" id="CHEBI:15378"/>
        <dbReference type="ChEBI" id="CHEBI:57318"/>
        <dbReference type="ChEBI" id="CHEBI:57540"/>
        <dbReference type="ChEBI" id="CHEBI:57945"/>
        <dbReference type="ChEBI" id="CHEBI:90726"/>
        <dbReference type="EC" id="1.1.1.35"/>
    </reaction>
</comment>
<dbReference type="InterPro" id="IPR008927">
    <property type="entry name" value="6-PGluconate_DH-like_C_sf"/>
</dbReference>
<keyword evidence="2" id="KW-0413">Isomerase</keyword>
<dbReference type="eggNOG" id="COG1250">
    <property type="taxonomic scope" value="Bacteria"/>
</dbReference>
<dbReference type="OrthoDB" id="9775332at2"/>
<dbReference type="FunFam" id="3.90.226.10:FF:000009">
    <property type="entry name" value="Carnitinyl-CoA dehydratase"/>
    <property type="match status" value="1"/>
</dbReference>
<dbReference type="InterPro" id="IPR014748">
    <property type="entry name" value="Enoyl-CoA_hydra_C"/>
</dbReference>
<dbReference type="GO" id="GO:0016853">
    <property type="term" value="F:isomerase activity"/>
    <property type="evidence" value="ECO:0007669"/>
    <property type="project" value="UniProtKB-KW"/>
</dbReference>
<dbReference type="Gene3D" id="1.10.12.10">
    <property type="entry name" value="Lyase 2-enoyl-coa Hydratase, Chain A, domain 2"/>
    <property type="match status" value="1"/>
</dbReference>
<dbReference type="PANTHER" id="PTHR23309">
    <property type="entry name" value="3-HYDROXYACYL-COA DEHYROGENASE"/>
    <property type="match status" value="1"/>
</dbReference>
<dbReference type="GO" id="GO:0006635">
    <property type="term" value="P:fatty acid beta-oxidation"/>
    <property type="evidence" value="ECO:0007669"/>
    <property type="project" value="TreeGrafter"/>
</dbReference>
<dbReference type="GO" id="GO:0070403">
    <property type="term" value="F:NAD+ binding"/>
    <property type="evidence" value="ECO:0007669"/>
    <property type="project" value="InterPro"/>
</dbReference>
<dbReference type="PANTHER" id="PTHR23309:SF49">
    <property type="entry name" value="PEROXISOMAL BIFUNCTIONAL ENZYME"/>
    <property type="match status" value="1"/>
</dbReference>
<dbReference type="Pfam" id="PF00378">
    <property type="entry name" value="ECH_1"/>
    <property type="match status" value="1"/>
</dbReference>
<dbReference type="CDD" id="cd06558">
    <property type="entry name" value="crotonase-like"/>
    <property type="match status" value="1"/>
</dbReference>
<keyword evidence="4" id="KW-0511">Multifunctional enzyme</keyword>
<organism evidence="7 8">
    <name type="scientific">Desulfomonile tiedjei (strain ATCC 49306 / DSM 6799 / DCB-1)</name>
    <dbReference type="NCBI Taxonomy" id="706587"/>
    <lineage>
        <taxon>Bacteria</taxon>
        <taxon>Pseudomonadati</taxon>
        <taxon>Thermodesulfobacteriota</taxon>
        <taxon>Desulfomonilia</taxon>
        <taxon>Desulfomonilales</taxon>
        <taxon>Desulfomonilaceae</taxon>
        <taxon>Desulfomonile</taxon>
    </lineage>
</organism>
<dbReference type="RefSeq" id="WP_014812251.1">
    <property type="nucleotide sequence ID" value="NC_018025.1"/>
</dbReference>
<dbReference type="SUPFAM" id="SSF48179">
    <property type="entry name" value="6-phosphogluconate dehydrogenase C-terminal domain-like"/>
    <property type="match status" value="1"/>
</dbReference>
<evidence type="ECO:0000256" key="1">
    <source>
        <dbReference type="ARBA" id="ARBA00005254"/>
    </source>
</evidence>